<feature type="region of interest" description="Disordered" evidence="1">
    <location>
        <begin position="365"/>
        <end position="398"/>
    </location>
</feature>
<feature type="compositionally biased region" description="Basic residues" evidence="1">
    <location>
        <begin position="136"/>
        <end position="153"/>
    </location>
</feature>
<accession>A0AAP0K1P1</accession>
<gene>
    <name evidence="3" type="ORF">Syun_012440</name>
</gene>
<keyword evidence="4" id="KW-1185">Reference proteome</keyword>
<comment type="caution">
    <text evidence="3">The sequence shown here is derived from an EMBL/GenBank/DDBJ whole genome shotgun (WGS) entry which is preliminary data.</text>
</comment>
<dbReference type="InterPro" id="IPR003604">
    <property type="entry name" value="Matrin/U1-like-C_Znf_C2H2"/>
</dbReference>
<dbReference type="PANTHER" id="PTHR47487:SF12">
    <property type="entry name" value="GLUTENIN, HIGH MOLECULAR WEIGHT SUBUNIT DX5-LIKE"/>
    <property type="match status" value="1"/>
</dbReference>
<dbReference type="GO" id="GO:0008270">
    <property type="term" value="F:zinc ion binding"/>
    <property type="evidence" value="ECO:0007669"/>
    <property type="project" value="InterPro"/>
</dbReference>
<proteinExistence type="predicted"/>
<dbReference type="InterPro" id="IPR036236">
    <property type="entry name" value="Znf_C2H2_sf"/>
</dbReference>
<evidence type="ECO:0000259" key="2">
    <source>
        <dbReference type="SMART" id="SM00451"/>
    </source>
</evidence>
<evidence type="ECO:0000313" key="3">
    <source>
        <dbReference type="EMBL" id="KAK9143040.1"/>
    </source>
</evidence>
<dbReference type="InterPro" id="IPR013087">
    <property type="entry name" value="Znf_C2H2_type"/>
</dbReference>
<evidence type="ECO:0000313" key="4">
    <source>
        <dbReference type="Proteomes" id="UP001420932"/>
    </source>
</evidence>
<feature type="domain" description="U1-type" evidence="2">
    <location>
        <begin position="399"/>
        <end position="433"/>
    </location>
</feature>
<feature type="region of interest" description="Disordered" evidence="1">
    <location>
        <begin position="287"/>
        <end position="308"/>
    </location>
</feature>
<dbReference type="SMART" id="SM00451">
    <property type="entry name" value="ZnF_U1"/>
    <property type="match status" value="2"/>
</dbReference>
<evidence type="ECO:0000256" key="1">
    <source>
        <dbReference type="SAM" id="MobiDB-lite"/>
    </source>
</evidence>
<dbReference type="PANTHER" id="PTHR47487">
    <property type="entry name" value="OS06G0651300 PROTEIN-RELATED"/>
    <property type="match status" value="1"/>
</dbReference>
<dbReference type="AlphaFoldDB" id="A0AAP0K1P1"/>
<organism evidence="3 4">
    <name type="scientific">Stephania yunnanensis</name>
    <dbReference type="NCBI Taxonomy" id="152371"/>
    <lineage>
        <taxon>Eukaryota</taxon>
        <taxon>Viridiplantae</taxon>
        <taxon>Streptophyta</taxon>
        <taxon>Embryophyta</taxon>
        <taxon>Tracheophyta</taxon>
        <taxon>Spermatophyta</taxon>
        <taxon>Magnoliopsida</taxon>
        <taxon>Ranunculales</taxon>
        <taxon>Menispermaceae</taxon>
        <taxon>Menispermoideae</taxon>
        <taxon>Cissampelideae</taxon>
        <taxon>Stephania</taxon>
    </lineage>
</organism>
<feature type="region of interest" description="Disordered" evidence="1">
    <location>
        <begin position="1"/>
        <end position="26"/>
    </location>
</feature>
<name>A0AAP0K1P1_9MAGN</name>
<dbReference type="EMBL" id="JBBNAF010000005">
    <property type="protein sequence ID" value="KAK9143040.1"/>
    <property type="molecule type" value="Genomic_DNA"/>
</dbReference>
<sequence length="498" mass="52975">MPAADTAYYYQGTTEQPEPEPVPSGLNPAAAAAVAALSQLSQFAGTMDAAERAMAGRQDGQWHVQSGGYAEQMLTMTNMLQQGGLHGVSISATPGAGRASQRGGGRRGGGQFRGGGSGNSCQPVSNSDGSGSYYRGRSRGRGGSRRSHRHHSSSHSDSVLGHGYVPHINVEQGDPQHSASVLSSTVALLQAPVTSVTPIQKAASTRQPQKAWCELCRVDCNSLEVLELHKNGKKHRKNLKRLEEAQIVKHPMTMPIPTTVPVHTSIAAATPASVPSIMPMLEVQNQVESQTESGSEGKMQPENIEGGKGNTSVVSENASAEVGGCANKVEGERQNDNNLAEKPEAAIAEHVQTSAKKRMFDRLNARRHGGKQNMRGGRGGKRLRTSERQNGAAEPPKEVTPITCDLCNVKCDTQAVFDSHLAGKKHHSKLKRLHDHNAVHGALGLQALYPPDPNVPAIFLPPVHQQASYAPSGPFLPAPSTAQHPVTGTEIQPQYFPL</sequence>
<feature type="compositionally biased region" description="Gly residues" evidence="1">
    <location>
        <begin position="102"/>
        <end position="118"/>
    </location>
</feature>
<protein>
    <recommendedName>
        <fullName evidence="2">U1-type domain-containing protein</fullName>
    </recommendedName>
</protein>
<reference evidence="3 4" key="1">
    <citation type="submission" date="2024-01" db="EMBL/GenBank/DDBJ databases">
        <title>Genome assemblies of Stephania.</title>
        <authorList>
            <person name="Yang L."/>
        </authorList>
    </citation>
    <scope>NUCLEOTIDE SEQUENCE [LARGE SCALE GENOMIC DNA]</scope>
    <source>
        <strain evidence="3">YNDBR</strain>
        <tissue evidence="3">Leaf</tissue>
    </source>
</reference>
<dbReference type="Gene3D" id="3.30.160.60">
    <property type="entry name" value="Classic Zinc Finger"/>
    <property type="match status" value="2"/>
</dbReference>
<dbReference type="SUPFAM" id="SSF57667">
    <property type="entry name" value="beta-beta-alpha zinc fingers"/>
    <property type="match status" value="2"/>
</dbReference>
<dbReference type="Proteomes" id="UP001420932">
    <property type="component" value="Unassembled WGS sequence"/>
</dbReference>
<feature type="domain" description="U1-type" evidence="2">
    <location>
        <begin position="208"/>
        <end position="242"/>
    </location>
</feature>
<feature type="region of interest" description="Disordered" evidence="1">
    <location>
        <begin position="86"/>
        <end position="177"/>
    </location>
</feature>
<dbReference type="Pfam" id="PF12874">
    <property type="entry name" value="zf-met"/>
    <property type="match status" value="2"/>
</dbReference>
<dbReference type="GO" id="GO:0003676">
    <property type="term" value="F:nucleic acid binding"/>
    <property type="evidence" value="ECO:0007669"/>
    <property type="project" value="InterPro"/>
</dbReference>